<comment type="caution">
    <text evidence="1">The sequence shown here is derived from an EMBL/GenBank/DDBJ whole genome shotgun (WGS) entry which is preliminary data.</text>
</comment>
<reference evidence="1" key="1">
    <citation type="journal article" date="2014" name="Front. Microbiol.">
        <title>High frequency of phylogenetically diverse reductive dehalogenase-homologous genes in deep subseafloor sedimentary metagenomes.</title>
        <authorList>
            <person name="Kawai M."/>
            <person name="Futagami T."/>
            <person name="Toyoda A."/>
            <person name="Takaki Y."/>
            <person name="Nishi S."/>
            <person name="Hori S."/>
            <person name="Arai W."/>
            <person name="Tsubouchi T."/>
            <person name="Morono Y."/>
            <person name="Uchiyama I."/>
            <person name="Ito T."/>
            <person name="Fujiyama A."/>
            <person name="Inagaki F."/>
            <person name="Takami H."/>
        </authorList>
    </citation>
    <scope>NUCLEOTIDE SEQUENCE</scope>
    <source>
        <strain evidence="1">Expedition CK06-06</strain>
    </source>
</reference>
<accession>X0YBW9</accession>
<dbReference type="Gene3D" id="3.40.50.10490">
    <property type="entry name" value="Glucose-6-phosphate isomerase like protein, domain 1"/>
    <property type="match status" value="1"/>
</dbReference>
<organism evidence="1">
    <name type="scientific">marine sediment metagenome</name>
    <dbReference type="NCBI Taxonomy" id="412755"/>
    <lineage>
        <taxon>unclassified sequences</taxon>
        <taxon>metagenomes</taxon>
        <taxon>ecological metagenomes</taxon>
    </lineage>
</organism>
<gene>
    <name evidence="1" type="ORF">S01H1_65087</name>
</gene>
<feature type="non-terminal residue" evidence="1">
    <location>
        <position position="1"/>
    </location>
</feature>
<name>X0YBW9_9ZZZZ</name>
<dbReference type="EMBL" id="BARS01042946">
    <property type="protein sequence ID" value="GAG34331.1"/>
    <property type="molecule type" value="Genomic_DNA"/>
</dbReference>
<evidence type="ECO:0000313" key="1">
    <source>
        <dbReference type="EMBL" id="GAG34331.1"/>
    </source>
</evidence>
<dbReference type="AlphaFoldDB" id="X0YBW9"/>
<sequence length="38" mass="4146">LADKCLVLSSKDYGVVEGIHSSLTHIICYLVKERIANG</sequence>
<proteinExistence type="predicted"/>
<protein>
    <submittedName>
        <fullName evidence="1">Uncharacterized protein</fullName>
    </submittedName>
</protein>